<protein>
    <recommendedName>
        <fullName evidence="5">Type VI secretion system (T6SS), amidase effector protein 4</fullName>
    </recommendedName>
</protein>
<reference evidence="1 4" key="1">
    <citation type="submission" date="2019-06" db="EMBL/GenBank/DDBJ databases">
        <title>Evolution of Burkholderia multivorans in the lungs of Cystic Fibrosis patients.</title>
        <authorList>
            <person name="Moreira L.M."/>
        </authorList>
    </citation>
    <scope>NUCLEOTIDE SEQUENCE [LARGE SCALE GENOMIC DNA]</scope>
    <source>
        <strain evidence="1 4">VC13239</strain>
    </source>
</reference>
<dbReference type="AlphaFoldDB" id="A0A6P2P5G5"/>
<sequence>MPNDPTKVRTNTTPHSIRVVQLRAVGFDELWNAYPSHNPYDDPAYTNQCAIRLSVALHRVGVEMTSFSSKLVKPLGGQPSIGRILLNGKATATRANELGAWLKLQPFAGLGATENITGPNWESRIKGRTGIVMFDGYWTRDGESDANASGGHIDLWNGSRMPITGFWSGFSVIGRSLGMSSFRQGANILREASYSDLGNAKSILFWEIR</sequence>
<dbReference type="Proteomes" id="UP000494162">
    <property type="component" value="Unassembled WGS sequence"/>
</dbReference>
<dbReference type="Pfam" id="PF14113">
    <property type="entry name" value="Tae4"/>
    <property type="match status" value="1"/>
</dbReference>
<evidence type="ECO:0000313" key="2">
    <source>
        <dbReference type="EMBL" id="VWC03127.1"/>
    </source>
</evidence>
<keyword evidence="4" id="KW-1185">Reference proteome</keyword>
<evidence type="ECO:0000313" key="1">
    <source>
        <dbReference type="EMBL" id="MDR8754645.1"/>
    </source>
</evidence>
<proteinExistence type="predicted"/>
<dbReference type="Proteomes" id="UP001248067">
    <property type="component" value="Unassembled WGS sequence"/>
</dbReference>
<evidence type="ECO:0000313" key="4">
    <source>
        <dbReference type="Proteomes" id="UP001248067"/>
    </source>
</evidence>
<accession>A0A6P2P5G5</accession>
<organism evidence="2 3">
    <name type="scientific">Burkholderia pseudomultivorans</name>
    <dbReference type="NCBI Taxonomy" id="1207504"/>
    <lineage>
        <taxon>Bacteria</taxon>
        <taxon>Pseudomonadati</taxon>
        <taxon>Pseudomonadota</taxon>
        <taxon>Betaproteobacteria</taxon>
        <taxon>Burkholderiales</taxon>
        <taxon>Burkholderiaceae</taxon>
        <taxon>Burkholderia</taxon>
        <taxon>Burkholderia cepacia complex</taxon>
    </lineage>
</organism>
<dbReference type="RefSeq" id="WP_174903658.1">
    <property type="nucleotide sequence ID" value="NZ_CABVPP010000048.1"/>
</dbReference>
<dbReference type="EMBL" id="VJSY01000021">
    <property type="protein sequence ID" value="MDR8754645.1"/>
    <property type="molecule type" value="Genomic_DNA"/>
</dbReference>
<reference evidence="2 3" key="2">
    <citation type="submission" date="2019-09" db="EMBL/GenBank/DDBJ databases">
        <authorList>
            <person name="Depoorter E."/>
        </authorList>
    </citation>
    <scope>NUCLEOTIDE SEQUENCE [LARGE SCALE GENOMIC DNA]</scope>
    <source>
        <strain evidence="2">LMG 26883</strain>
    </source>
</reference>
<dbReference type="GeneID" id="93172047"/>
<evidence type="ECO:0000313" key="3">
    <source>
        <dbReference type="Proteomes" id="UP000494162"/>
    </source>
</evidence>
<gene>
    <name evidence="2" type="ORF">BPS26883_05000</name>
    <name evidence="1" type="ORF">FEQ00_03068</name>
</gene>
<dbReference type="EMBL" id="CABVPP010000048">
    <property type="protein sequence ID" value="VWC03127.1"/>
    <property type="molecule type" value="Genomic_DNA"/>
</dbReference>
<evidence type="ECO:0008006" key="5">
    <source>
        <dbReference type="Google" id="ProtNLM"/>
    </source>
</evidence>
<dbReference type="Gene3D" id="4.10.280.80">
    <property type="match status" value="1"/>
</dbReference>
<name>A0A6P2P5G5_9BURK</name>
<dbReference type="InterPro" id="IPR025562">
    <property type="entry name" value="Tae4"/>
</dbReference>
<dbReference type="Gene3D" id="3.90.1720.80">
    <property type="match status" value="1"/>
</dbReference>